<dbReference type="EMBL" id="CAIF01000060">
    <property type="protein sequence ID" value="CCH42977.1"/>
    <property type="molecule type" value="Genomic_DNA"/>
</dbReference>
<keyword evidence="4" id="KW-1185">Reference proteome</keyword>
<keyword evidence="2" id="KW-0812">Transmembrane</keyword>
<dbReference type="Proteomes" id="UP000009328">
    <property type="component" value="Unassembled WGS sequence"/>
</dbReference>
<feature type="region of interest" description="Disordered" evidence="1">
    <location>
        <begin position="139"/>
        <end position="169"/>
    </location>
</feature>
<proteinExistence type="predicted"/>
<protein>
    <submittedName>
        <fullName evidence="3">Uncharacterized protein</fullName>
    </submittedName>
</protein>
<organism evidence="3 4">
    <name type="scientific">Wickerhamomyces ciferrii (strain ATCC 14091 / BCRC 22168 / CBS 111 / JCM 3599 / NBRC 0793 / NRRL Y-1031 F-60-10)</name>
    <name type="common">Yeast</name>
    <name type="synonym">Pichia ciferrii</name>
    <dbReference type="NCBI Taxonomy" id="1206466"/>
    <lineage>
        <taxon>Eukaryota</taxon>
        <taxon>Fungi</taxon>
        <taxon>Dikarya</taxon>
        <taxon>Ascomycota</taxon>
        <taxon>Saccharomycotina</taxon>
        <taxon>Saccharomycetes</taxon>
        <taxon>Phaffomycetales</taxon>
        <taxon>Wickerhamomycetaceae</taxon>
        <taxon>Wickerhamomyces</taxon>
    </lineage>
</organism>
<feature type="region of interest" description="Disordered" evidence="1">
    <location>
        <begin position="51"/>
        <end position="78"/>
    </location>
</feature>
<sequence>MMDKYAGSVLRRWSENADREGYLNTTPHDLNESNVFGLDSEEIQESWIELDKYKDPKDDDNNESEKDDDSETIQMNEDEVYNHKPNSIRFDKHRHSTSSPTFDLNTSLTTILSKEQQHPIDSTTDNSQQLIFMNVSNSSSMISTDSSTSGPIYKSKKRKRSGNSQNYNNSSDDFSNTIVFITIVAGLSFSAGYALGQSKRH</sequence>
<keyword evidence="2" id="KW-0472">Membrane</keyword>
<evidence type="ECO:0000256" key="2">
    <source>
        <dbReference type="SAM" id="Phobius"/>
    </source>
</evidence>
<dbReference type="HOGENOM" id="CLU_1361370_0_0_1"/>
<feature type="compositionally biased region" description="Low complexity" evidence="1">
    <location>
        <begin position="139"/>
        <end position="149"/>
    </location>
</feature>
<name>K0KLA0_WICCF</name>
<feature type="transmembrane region" description="Helical" evidence="2">
    <location>
        <begin position="174"/>
        <end position="195"/>
    </location>
</feature>
<keyword evidence="2" id="KW-1133">Transmembrane helix</keyword>
<gene>
    <name evidence="3" type="ORF">BN7_2523</name>
</gene>
<evidence type="ECO:0000313" key="4">
    <source>
        <dbReference type="Proteomes" id="UP000009328"/>
    </source>
</evidence>
<reference evidence="3 4" key="1">
    <citation type="journal article" date="2012" name="Eukaryot. Cell">
        <title>Draft genome sequence of Wickerhamomyces ciferrii NRRL Y-1031 F-60-10.</title>
        <authorList>
            <person name="Schneider J."/>
            <person name="Andrea H."/>
            <person name="Blom J."/>
            <person name="Jaenicke S."/>
            <person name="Ruckert C."/>
            <person name="Schorsch C."/>
            <person name="Szczepanowski R."/>
            <person name="Farwick M."/>
            <person name="Goesmann A."/>
            <person name="Puhler A."/>
            <person name="Schaffer S."/>
            <person name="Tauch A."/>
            <person name="Kohler T."/>
            <person name="Brinkrolf K."/>
        </authorList>
    </citation>
    <scope>NUCLEOTIDE SEQUENCE [LARGE SCALE GENOMIC DNA]</scope>
    <source>
        <strain evidence="4">ATCC 14091 / BCRC 22168 / CBS 111 / JCM 3599 / NBRC 0793 / NRRL Y-1031 F-60-10</strain>
    </source>
</reference>
<evidence type="ECO:0000256" key="1">
    <source>
        <dbReference type="SAM" id="MobiDB-lite"/>
    </source>
</evidence>
<comment type="caution">
    <text evidence="3">The sequence shown here is derived from an EMBL/GenBank/DDBJ whole genome shotgun (WGS) entry which is preliminary data.</text>
</comment>
<dbReference type="AlphaFoldDB" id="K0KLA0"/>
<evidence type="ECO:0000313" key="3">
    <source>
        <dbReference type="EMBL" id="CCH42977.1"/>
    </source>
</evidence>
<dbReference type="InParanoid" id="K0KLA0"/>
<accession>K0KLA0</accession>
<feature type="compositionally biased region" description="Acidic residues" evidence="1">
    <location>
        <begin position="60"/>
        <end position="78"/>
    </location>
</feature>